<gene>
    <name evidence="1" type="ORF">SLA_1580</name>
</gene>
<sequence length="67" mass="6755">MSCCVMPRIIRAYCSAADSPDGRGVAAVAAMAARVIATCGVAGGLCWADMLHSLASRPARRGGSCAI</sequence>
<evidence type="ECO:0000313" key="2">
    <source>
        <dbReference type="Proteomes" id="UP000217676"/>
    </source>
</evidence>
<evidence type="ECO:0000313" key="1">
    <source>
        <dbReference type="EMBL" id="BAU82518.1"/>
    </source>
</evidence>
<dbReference type="Proteomes" id="UP000217676">
    <property type="component" value="Chromosome"/>
</dbReference>
<name>A0A169N994_STRLU</name>
<organism evidence="1 2">
    <name type="scientific">Streptomyces laurentii</name>
    <dbReference type="NCBI Taxonomy" id="39478"/>
    <lineage>
        <taxon>Bacteria</taxon>
        <taxon>Bacillati</taxon>
        <taxon>Actinomycetota</taxon>
        <taxon>Actinomycetes</taxon>
        <taxon>Kitasatosporales</taxon>
        <taxon>Streptomycetaceae</taxon>
        <taxon>Streptomyces</taxon>
    </lineage>
</organism>
<reference evidence="1 2" key="1">
    <citation type="journal article" date="2016" name="Genome Announc.">
        <title>Complete Genome Sequence of Thiostrepton-Producing Streptomyces laurentii ATCC 31255.</title>
        <authorList>
            <person name="Doi K."/>
            <person name="Fujino Y."/>
            <person name="Nagayoshi Y."/>
            <person name="Ohshima T."/>
            <person name="Ogata S."/>
        </authorList>
    </citation>
    <scope>NUCLEOTIDE SEQUENCE [LARGE SCALE GENOMIC DNA]</scope>
    <source>
        <strain evidence="1 2">ATCC 31255</strain>
    </source>
</reference>
<dbReference type="AlphaFoldDB" id="A0A169N994"/>
<accession>A0A169N994</accession>
<keyword evidence="2" id="KW-1185">Reference proteome</keyword>
<dbReference type="KEGG" id="slau:SLA_1580"/>
<protein>
    <submittedName>
        <fullName evidence="1">DDB1-and CUL4-associated factor-like 1</fullName>
    </submittedName>
</protein>
<dbReference type="EMBL" id="AP017424">
    <property type="protein sequence ID" value="BAU82518.1"/>
    <property type="molecule type" value="Genomic_DNA"/>
</dbReference>
<proteinExistence type="predicted"/>